<evidence type="ECO:0000313" key="2">
    <source>
        <dbReference type="Proteomes" id="UP000304840"/>
    </source>
</evidence>
<proteinExistence type="predicted"/>
<reference evidence="2" key="1">
    <citation type="submission" date="2016-03" db="EMBL/GenBank/DDBJ databases">
        <title>Flavobacterium columnare strain B185, complete genome.</title>
        <authorList>
            <person name="Sundberg L.-R."/>
            <person name="Papponen P."/>
            <person name="Laanto E."/>
        </authorList>
    </citation>
    <scope>NUCLEOTIDE SEQUENCE [LARGE SCALE GENOMIC DNA]</scope>
    <source>
        <strain evidence="2">B185</strain>
    </source>
</reference>
<accession>A0AAI8GAB9</accession>
<reference evidence="1 2" key="2">
    <citation type="submission" date="2019-05" db="EMBL/GenBank/DDBJ databases">
        <authorList>
            <person name="Ravantti J.J."/>
        </authorList>
    </citation>
    <scope>NUCLEOTIDE SEQUENCE [LARGE SCALE GENOMIC DNA]</scope>
    <source>
        <strain evidence="1 2">B185</strain>
    </source>
</reference>
<protein>
    <submittedName>
        <fullName evidence="1">Membrane protein insertion efficiency factor YidD</fullName>
    </submittedName>
</protein>
<dbReference type="AlphaFoldDB" id="A0AAI8GAB9"/>
<dbReference type="Pfam" id="PF01809">
    <property type="entry name" value="YidD"/>
    <property type="match status" value="1"/>
</dbReference>
<gene>
    <name evidence="1" type="primary">yidD</name>
    <name evidence="1" type="ORF">UN65_03580</name>
</gene>
<dbReference type="RefSeq" id="WP_138425000.1">
    <property type="nucleotide sequence ID" value="NZ_CP010992.1"/>
</dbReference>
<dbReference type="InterPro" id="IPR002696">
    <property type="entry name" value="Membr_insert_effic_factor_YidD"/>
</dbReference>
<name>A0AAI8GAB9_9FLAO</name>
<evidence type="ECO:0000313" key="1">
    <source>
        <dbReference type="EMBL" id="AMO19545.1"/>
    </source>
</evidence>
<dbReference type="EMBL" id="CP010992">
    <property type="protein sequence ID" value="AMO19545.1"/>
    <property type="molecule type" value="Genomic_DNA"/>
</dbReference>
<organism evidence="1 2">
    <name type="scientific">Flavobacterium columnare</name>
    <dbReference type="NCBI Taxonomy" id="996"/>
    <lineage>
        <taxon>Bacteria</taxon>
        <taxon>Pseudomonadati</taxon>
        <taxon>Bacteroidota</taxon>
        <taxon>Flavobacteriia</taxon>
        <taxon>Flavobacteriales</taxon>
        <taxon>Flavobacteriaceae</taxon>
        <taxon>Flavobacterium</taxon>
    </lineage>
</organism>
<dbReference type="Proteomes" id="UP000304840">
    <property type="component" value="Chromosome"/>
</dbReference>
<sequence length="96" mass="11565">MKYLVLLSIRLYWLTKPKNKKPRCIFRKSCSYFIYEETLQNGFLKGLKAFHYRFKNCRSGFEVFKNPISNQVQMLLTSNQIIEEEEIAKRLITHLK</sequence>
<dbReference type="SMART" id="SM01234">
    <property type="entry name" value="Haemolytic"/>
    <property type="match status" value="1"/>
</dbReference>
<dbReference type="NCBIfam" id="TIGR00278">
    <property type="entry name" value="membrane protein insertion efficiency factor YidD"/>
    <property type="match status" value="1"/>
</dbReference>